<dbReference type="SMART" id="SM00248">
    <property type="entry name" value="ANK"/>
    <property type="match status" value="4"/>
</dbReference>
<dbReference type="InterPro" id="IPR001810">
    <property type="entry name" value="F-box_dom"/>
</dbReference>
<dbReference type="InterPro" id="IPR036770">
    <property type="entry name" value="Ankyrin_rpt-contain_sf"/>
</dbReference>
<name>A0A481Z5N9_9VIRU</name>
<sequence>MFQNIPNEMIIEITKYLTYKDIIVLSCCDRHLQSLFTNIYWRNLYTKLNIPILNDIELDNDVNFSRLIVELEDKILLHELNKVSKTNSDVLIYACTKGYIEIVKILITIPIIDPSSSLVNYNLMKHLNSYKFKFALFTDKGMININNYSFIFSACLGYDEIVELLLKHPKVDPTAIDNRSIRWTCRYGHTKVLKTLLKDGRIDPGVRNNYCVRESLENNHKDVTKNLLKSDKIIKTKHGNTVNLKWSSIYTGDCNVTILLDDNDNVLSYRV</sequence>
<dbReference type="SUPFAM" id="SSF81383">
    <property type="entry name" value="F-box domain"/>
    <property type="match status" value="1"/>
</dbReference>
<proteinExistence type="predicted"/>
<organism evidence="2">
    <name type="scientific">Pithovirus LCPAC101</name>
    <dbReference type="NCBI Taxonomy" id="2506586"/>
    <lineage>
        <taxon>Viruses</taxon>
        <taxon>Pithoviruses</taxon>
    </lineage>
</organism>
<dbReference type="InterPro" id="IPR002110">
    <property type="entry name" value="Ankyrin_rpt"/>
</dbReference>
<evidence type="ECO:0000313" key="2">
    <source>
        <dbReference type="EMBL" id="QBK89960.1"/>
    </source>
</evidence>
<gene>
    <name evidence="2" type="ORF">LCPAC101_02430</name>
</gene>
<evidence type="ECO:0000259" key="1">
    <source>
        <dbReference type="PROSITE" id="PS50181"/>
    </source>
</evidence>
<dbReference type="SUPFAM" id="SSF48403">
    <property type="entry name" value="Ankyrin repeat"/>
    <property type="match status" value="1"/>
</dbReference>
<protein>
    <submittedName>
        <fullName evidence="2">F-box domain and ankyrin repeat protein</fullName>
    </submittedName>
</protein>
<feature type="domain" description="F-box" evidence="1">
    <location>
        <begin position="1"/>
        <end position="44"/>
    </location>
</feature>
<accession>A0A481Z5N9</accession>
<dbReference type="Gene3D" id="1.25.40.20">
    <property type="entry name" value="Ankyrin repeat-containing domain"/>
    <property type="match status" value="1"/>
</dbReference>
<dbReference type="PROSITE" id="PS50181">
    <property type="entry name" value="FBOX"/>
    <property type="match status" value="1"/>
</dbReference>
<dbReference type="InterPro" id="IPR036047">
    <property type="entry name" value="F-box-like_dom_sf"/>
</dbReference>
<dbReference type="EMBL" id="MK500449">
    <property type="protein sequence ID" value="QBK89960.1"/>
    <property type="molecule type" value="Genomic_DNA"/>
</dbReference>
<reference evidence="2" key="1">
    <citation type="journal article" date="2019" name="MBio">
        <title>Virus Genomes from Deep Sea Sediments Expand the Ocean Megavirome and Support Independent Origins of Viral Gigantism.</title>
        <authorList>
            <person name="Backstrom D."/>
            <person name="Yutin N."/>
            <person name="Jorgensen S.L."/>
            <person name="Dharamshi J."/>
            <person name="Homa F."/>
            <person name="Zaremba-Niedwiedzka K."/>
            <person name="Spang A."/>
            <person name="Wolf Y.I."/>
            <person name="Koonin E.V."/>
            <person name="Ettema T.J."/>
        </authorList>
    </citation>
    <scope>NUCLEOTIDE SEQUENCE</scope>
</reference>